<accession>A0A445BTC8</accession>
<dbReference type="InterPro" id="IPR008271">
    <property type="entry name" value="Ser/Thr_kinase_AS"/>
</dbReference>
<comment type="catalytic activity">
    <reaction evidence="12">
        <text>L-threonyl-[protein] + ATP = O-phospho-L-threonyl-[protein] + ADP + H(+)</text>
        <dbReference type="Rhea" id="RHEA:46608"/>
        <dbReference type="Rhea" id="RHEA-COMP:11060"/>
        <dbReference type="Rhea" id="RHEA-COMP:11605"/>
        <dbReference type="ChEBI" id="CHEBI:15378"/>
        <dbReference type="ChEBI" id="CHEBI:30013"/>
        <dbReference type="ChEBI" id="CHEBI:30616"/>
        <dbReference type="ChEBI" id="CHEBI:61977"/>
        <dbReference type="ChEBI" id="CHEBI:456216"/>
        <dbReference type="EC" id="2.7.11.1"/>
    </reaction>
</comment>
<dbReference type="GO" id="GO:0005524">
    <property type="term" value="F:ATP binding"/>
    <property type="evidence" value="ECO:0007669"/>
    <property type="project" value="UniProtKB-KW"/>
</dbReference>
<dbReference type="Gene3D" id="3.30.200.20">
    <property type="entry name" value="Phosphorylase Kinase, domain 1"/>
    <property type="match status" value="1"/>
</dbReference>
<evidence type="ECO:0000256" key="2">
    <source>
        <dbReference type="ARBA" id="ARBA00012513"/>
    </source>
</evidence>
<evidence type="ECO:0000313" key="16">
    <source>
        <dbReference type="EMBL" id="RYR41947.1"/>
    </source>
</evidence>
<evidence type="ECO:0000313" key="17">
    <source>
        <dbReference type="Proteomes" id="UP000289738"/>
    </source>
</evidence>
<feature type="domain" description="Protein kinase" evidence="15">
    <location>
        <begin position="88"/>
        <end position="299"/>
    </location>
</feature>
<dbReference type="GO" id="GO:0004674">
    <property type="term" value="F:protein serine/threonine kinase activity"/>
    <property type="evidence" value="ECO:0007669"/>
    <property type="project" value="UniProtKB-KW"/>
</dbReference>
<keyword evidence="10" id="KW-1133">Transmembrane helix</keyword>
<feature type="region of interest" description="Disordered" evidence="14">
    <location>
        <begin position="92"/>
        <end position="116"/>
    </location>
</feature>
<evidence type="ECO:0000256" key="11">
    <source>
        <dbReference type="ARBA" id="ARBA00023136"/>
    </source>
</evidence>
<evidence type="ECO:0000256" key="14">
    <source>
        <dbReference type="SAM" id="MobiDB-lite"/>
    </source>
</evidence>
<evidence type="ECO:0000256" key="5">
    <source>
        <dbReference type="ARBA" id="ARBA00022679"/>
    </source>
</evidence>
<dbReference type="Gene3D" id="1.10.510.10">
    <property type="entry name" value="Transferase(Phosphotransferase) domain 1"/>
    <property type="match status" value="1"/>
</dbReference>
<feature type="region of interest" description="Disordered" evidence="14">
    <location>
        <begin position="22"/>
        <end position="72"/>
    </location>
</feature>
<dbReference type="PROSITE" id="PS50011">
    <property type="entry name" value="PROTEIN_KINASE_DOM"/>
    <property type="match status" value="1"/>
</dbReference>
<evidence type="ECO:0000256" key="9">
    <source>
        <dbReference type="ARBA" id="ARBA00022840"/>
    </source>
</evidence>
<organism evidence="16 17">
    <name type="scientific">Arachis hypogaea</name>
    <name type="common">Peanut</name>
    <dbReference type="NCBI Taxonomy" id="3818"/>
    <lineage>
        <taxon>Eukaryota</taxon>
        <taxon>Viridiplantae</taxon>
        <taxon>Streptophyta</taxon>
        <taxon>Embryophyta</taxon>
        <taxon>Tracheophyta</taxon>
        <taxon>Spermatophyta</taxon>
        <taxon>Magnoliopsida</taxon>
        <taxon>eudicotyledons</taxon>
        <taxon>Gunneridae</taxon>
        <taxon>Pentapetalae</taxon>
        <taxon>rosids</taxon>
        <taxon>fabids</taxon>
        <taxon>Fabales</taxon>
        <taxon>Fabaceae</taxon>
        <taxon>Papilionoideae</taxon>
        <taxon>50 kb inversion clade</taxon>
        <taxon>dalbergioids sensu lato</taxon>
        <taxon>Dalbergieae</taxon>
        <taxon>Pterocarpus clade</taxon>
        <taxon>Arachis</taxon>
    </lineage>
</organism>
<proteinExistence type="predicted"/>
<evidence type="ECO:0000256" key="4">
    <source>
        <dbReference type="ARBA" id="ARBA00022527"/>
    </source>
</evidence>
<dbReference type="Proteomes" id="UP000289738">
    <property type="component" value="Chromosome A08"/>
</dbReference>
<gene>
    <name evidence="16" type="ORF">Ahy_A08g038390</name>
</gene>
<keyword evidence="3" id="KW-1003">Cell membrane</keyword>
<dbReference type="PANTHER" id="PTHR47982">
    <property type="entry name" value="PROLINE-RICH RECEPTOR-LIKE PROTEIN KINASE PERK4"/>
    <property type="match status" value="1"/>
</dbReference>
<dbReference type="SUPFAM" id="SSF56112">
    <property type="entry name" value="Protein kinase-like (PK-like)"/>
    <property type="match status" value="1"/>
</dbReference>
<comment type="subcellular location">
    <subcellularLocation>
        <location evidence="1">Cell membrane</location>
        <topology evidence="1">Single-pass membrane protein</topology>
    </subcellularLocation>
</comment>
<keyword evidence="4" id="KW-0723">Serine/threonine-protein kinase</keyword>
<evidence type="ECO:0000256" key="3">
    <source>
        <dbReference type="ARBA" id="ARBA00022475"/>
    </source>
</evidence>
<keyword evidence="8" id="KW-0418">Kinase</keyword>
<keyword evidence="5" id="KW-0808">Transferase</keyword>
<evidence type="ECO:0000256" key="12">
    <source>
        <dbReference type="ARBA" id="ARBA00047899"/>
    </source>
</evidence>
<evidence type="ECO:0000256" key="10">
    <source>
        <dbReference type="ARBA" id="ARBA00022989"/>
    </source>
</evidence>
<evidence type="ECO:0000256" key="7">
    <source>
        <dbReference type="ARBA" id="ARBA00022741"/>
    </source>
</evidence>
<keyword evidence="7" id="KW-0547">Nucleotide-binding</keyword>
<evidence type="ECO:0000256" key="13">
    <source>
        <dbReference type="ARBA" id="ARBA00048679"/>
    </source>
</evidence>
<dbReference type="EC" id="2.7.11.1" evidence="2"/>
<sequence length="299" mass="32791">MGEAPQPKIQISKFGFGIGIRSRSLFSKSPKHDATHSTTSKPSSSRRRHPQHDAVAHAQHHAATHSTTLSPLRRHHPAPAVFLGSPTQRHYHQFNHSQHGSTSKSPSQPSSQVNMEPEPPIQVICYLLLGRRDKSTPESSYAGHDLKAATNGFSKRKLLGKGSHGYVYKAVMISSSSFASAPEFIISNNKVDNEIDILSKIQSNNSKFPNWGRRVRLALQTAKKIDTLHSSTPLVIHRDIKSTNVLIDRNFNASSNENMGESGLLPVPLPNESTSIRSPTALPPVPTPHRNTTKLASRG</sequence>
<feature type="compositionally biased region" description="Polar residues" evidence="14">
    <location>
        <begin position="289"/>
        <end position="299"/>
    </location>
</feature>
<dbReference type="AlphaFoldDB" id="A0A445BTC8"/>
<keyword evidence="17" id="KW-1185">Reference proteome</keyword>
<comment type="catalytic activity">
    <reaction evidence="13">
        <text>L-seryl-[protein] + ATP = O-phospho-L-seryl-[protein] + ADP + H(+)</text>
        <dbReference type="Rhea" id="RHEA:17989"/>
        <dbReference type="Rhea" id="RHEA-COMP:9863"/>
        <dbReference type="Rhea" id="RHEA-COMP:11604"/>
        <dbReference type="ChEBI" id="CHEBI:15378"/>
        <dbReference type="ChEBI" id="CHEBI:29999"/>
        <dbReference type="ChEBI" id="CHEBI:30616"/>
        <dbReference type="ChEBI" id="CHEBI:83421"/>
        <dbReference type="ChEBI" id="CHEBI:456216"/>
        <dbReference type="EC" id="2.7.11.1"/>
    </reaction>
</comment>
<dbReference type="EMBL" id="SDMP01000008">
    <property type="protein sequence ID" value="RYR41947.1"/>
    <property type="molecule type" value="Genomic_DNA"/>
</dbReference>
<feature type="region of interest" description="Disordered" evidence="14">
    <location>
        <begin position="257"/>
        <end position="299"/>
    </location>
</feature>
<dbReference type="PROSITE" id="PS00108">
    <property type="entry name" value="PROTEIN_KINASE_ST"/>
    <property type="match status" value="1"/>
</dbReference>
<evidence type="ECO:0000256" key="8">
    <source>
        <dbReference type="ARBA" id="ARBA00022777"/>
    </source>
</evidence>
<dbReference type="InterPro" id="IPR011009">
    <property type="entry name" value="Kinase-like_dom_sf"/>
</dbReference>
<dbReference type="InterPro" id="IPR000719">
    <property type="entry name" value="Prot_kinase_dom"/>
</dbReference>
<dbReference type="PANTHER" id="PTHR47982:SF3">
    <property type="entry name" value="PROTEIN KINASE DOMAIN-CONTAINING PROTEIN"/>
    <property type="match status" value="1"/>
</dbReference>
<feature type="compositionally biased region" description="Low complexity" evidence="14">
    <location>
        <begin position="101"/>
        <end position="112"/>
    </location>
</feature>
<evidence type="ECO:0000259" key="15">
    <source>
        <dbReference type="PROSITE" id="PS50011"/>
    </source>
</evidence>
<protein>
    <recommendedName>
        <fullName evidence="2">non-specific serine/threonine protein kinase</fullName>
        <ecNumber evidence="2">2.7.11.1</ecNumber>
    </recommendedName>
</protein>
<reference evidence="16 17" key="1">
    <citation type="submission" date="2019-01" db="EMBL/GenBank/DDBJ databases">
        <title>Sequencing of cultivated peanut Arachis hypogaea provides insights into genome evolution and oil improvement.</title>
        <authorList>
            <person name="Chen X."/>
        </authorList>
    </citation>
    <scope>NUCLEOTIDE SEQUENCE [LARGE SCALE GENOMIC DNA]</scope>
    <source>
        <strain evidence="17">cv. Fuhuasheng</strain>
        <tissue evidence="16">Leaves</tissue>
    </source>
</reference>
<keyword evidence="6" id="KW-0812">Transmembrane</keyword>
<comment type="caution">
    <text evidence="16">The sequence shown here is derived from an EMBL/GenBank/DDBJ whole genome shotgun (WGS) entry which is preliminary data.</text>
</comment>
<name>A0A445BTC8_ARAHY</name>
<dbReference type="GO" id="GO:0005886">
    <property type="term" value="C:plasma membrane"/>
    <property type="evidence" value="ECO:0007669"/>
    <property type="project" value="UniProtKB-SubCell"/>
</dbReference>
<dbReference type="STRING" id="3818.A0A445BTC8"/>
<evidence type="ECO:0000256" key="6">
    <source>
        <dbReference type="ARBA" id="ARBA00022692"/>
    </source>
</evidence>
<keyword evidence="11" id="KW-0472">Membrane</keyword>
<evidence type="ECO:0000256" key="1">
    <source>
        <dbReference type="ARBA" id="ARBA00004162"/>
    </source>
</evidence>
<dbReference type="InterPro" id="IPR047117">
    <property type="entry name" value="PERK1-13-like"/>
</dbReference>
<keyword evidence="9" id="KW-0067">ATP-binding</keyword>